<evidence type="ECO:0000256" key="9">
    <source>
        <dbReference type="ARBA" id="ARBA00030585"/>
    </source>
</evidence>
<organism evidence="12 13">
    <name type="scientific">Rhynchophorus ferrugineus</name>
    <name type="common">Red palm weevil</name>
    <name type="synonym">Curculio ferrugineus</name>
    <dbReference type="NCBI Taxonomy" id="354439"/>
    <lineage>
        <taxon>Eukaryota</taxon>
        <taxon>Metazoa</taxon>
        <taxon>Ecdysozoa</taxon>
        <taxon>Arthropoda</taxon>
        <taxon>Hexapoda</taxon>
        <taxon>Insecta</taxon>
        <taxon>Pterygota</taxon>
        <taxon>Neoptera</taxon>
        <taxon>Endopterygota</taxon>
        <taxon>Coleoptera</taxon>
        <taxon>Polyphaga</taxon>
        <taxon>Cucujiformia</taxon>
        <taxon>Curculionidae</taxon>
        <taxon>Dryophthorinae</taxon>
        <taxon>Rhynchophorus</taxon>
    </lineage>
</organism>
<evidence type="ECO:0000256" key="2">
    <source>
        <dbReference type="ARBA" id="ARBA00008100"/>
    </source>
</evidence>
<gene>
    <name evidence="12" type="ORF">GWI33_015645</name>
</gene>
<keyword evidence="8 11" id="KW-0067">ATP-binding</keyword>
<dbReference type="FunFam" id="3.30.590.50:FF:000001">
    <property type="entry name" value="Glutamate-cysteine ligase Gcs1"/>
    <property type="match status" value="1"/>
</dbReference>
<dbReference type="Proteomes" id="UP000625711">
    <property type="component" value="Unassembled WGS sequence"/>
</dbReference>
<comment type="pathway">
    <text evidence="1 11">Sulfur metabolism; glutathione biosynthesis; glutathione from L-cysteine and L-glutamate: step 1/2.</text>
</comment>
<comment type="similarity">
    <text evidence="2 11">Belongs to the glutamate--cysteine ligase type 3 family.</text>
</comment>
<evidence type="ECO:0000313" key="13">
    <source>
        <dbReference type="Proteomes" id="UP000625711"/>
    </source>
</evidence>
<protein>
    <recommendedName>
        <fullName evidence="4 11">Glutamate--cysteine ligase</fullName>
        <ecNumber evidence="3 11">6.3.2.2</ecNumber>
    </recommendedName>
    <alternativeName>
        <fullName evidence="10 11">Gamma-ECS</fullName>
    </alternativeName>
    <alternativeName>
        <fullName evidence="9 11">Gamma-glutamylcysteine synthetase</fullName>
    </alternativeName>
</protein>
<dbReference type="Gene3D" id="1.10.8.960">
    <property type="match status" value="1"/>
</dbReference>
<dbReference type="InterPro" id="IPR004308">
    <property type="entry name" value="GCS"/>
</dbReference>
<name>A0A834I2W3_RHYFE</name>
<dbReference type="PANTHER" id="PTHR11164">
    <property type="entry name" value="GLUTAMATE CYSTEINE LIGASE"/>
    <property type="match status" value="1"/>
</dbReference>
<keyword evidence="7 11" id="KW-0547">Nucleotide-binding</keyword>
<dbReference type="SUPFAM" id="SSF55931">
    <property type="entry name" value="Glutamine synthetase/guanido kinase"/>
    <property type="match status" value="1"/>
</dbReference>
<comment type="catalytic activity">
    <reaction evidence="11">
        <text>L-cysteine + L-glutamate + ATP = gamma-L-glutamyl-L-cysteine + ADP + phosphate + H(+)</text>
        <dbReference type="Rhea" id="RHEA:13285"/>
        <dbReference type="ChEBI" id="CHEBI:15378"/>
        <dbReference type="ChEBI" id="CHEBI:29985"/>
        <dbReference type="ChEBI" id="CHEBI:30616"/>
        <dbReference type="ChEBI" id="CHEBI:35235"/>
        <dbReference type="ChEBI" id="CHEBI:43474"/>
        <dbReference type="ChEBI" id="CHEBI:58173"/>
        <dbReference type="ChEBI" id="CHEBI:456216"/>
        <dbReference type="EC" id="6.3.2.2"/>
    </reaction>
</comment>
<dbReference type="InterPro" id="IPR014746">
    <property type="entry name" value="Gln_synth/guanido_kin_cat_dom"/>
</dbReference>
<comment type="caution">
    <text evidence="12">The sequence shown here is derived from an EMBL/GenBank/DDBJ whole genome shotgun (WGS) entry which is preliminary data.</text>
</comment>
<proteinExistence type="inferred from homology"/>
<dbReference type="Pfam" id="PF03074">
    <property type="entry name" value="GCS"/>
    <property type="match status" value="1"/>
</dbReference>
<evidence type="ECO:0000256" key="3">
    <source>
        <dbReference type="ARBA" id="ARBA00012220"/>
    </source>
</evidence>
<evidence type="ECO:0000256" key="7">
    <source>
        <dbReference type="ARBA" id="ARBA00022741"/>
    </source>
</evidence>
<sequence>MGLLTEGTPLSWEETKQLASHVREHGINQFINIYKKLKERKGDILKWGDEIEYIIVKFQHEKKEAKVSLRAEEMLAILNEREYQSPDTVKVLWRPEFAAYMIEGTPGKPYGGTLAHFNVVESNMRMRRQEASELLRENECLMTLTSFPRLGCVNFTEPPSKVTPNEGGTKSLFFPDAAVFGGHPRFMNLVRNIRKRRGEHVAINLPIFRDKNTKIPVDDSSKIRRAALPDCVYLDAMGFGMGCCCLQLTFQACNIDEARILYDQLNPLCPIMLAFTAASPVHRGFLTDIDCRWNIISGSVDCRTEEERGLKPLKDNKYVIKKSRYDSIDSYLSPQGEKYNDIPLLYNEEDYRKLRDNGIDHLLAQHIAHLFIRDTVSLFSEKINQNDEEDTDHFENIQSTNWQTMRFKPPPPHSPIGWRVEFRPCEVQVTDFENAAIVCFVVLLTRVILSYQLNFLIPISKVDENIQNAQKRNACKEQKFWFRKDITTDISPPEANRCCRGTNCEPKDCDLVGLMTVNEIINGKQGEFPGLIPLINSYLNGMDVDADTHCTIQQYLKFIQKRASGEIHTTASFIRDFVTSHPDYKHDSVVSEIINYDLLKTLKDIQEGSRSCPELLGYSATSKTKETIPHALKNDC</sequence>
<dbReference type="AlphaFoldDB" id="A0A834I2W3"/>
<dbReference type="GO" id="GO:0004357">
    <property type="term" value="F:glutamate-cysteine ligase activity"/>
    <property type="evidence" value="ECO:0007669"/>
    <property type="project" value="UniProtKB-UniRule"/>
</dbReference>
<dbReference type="FunFam" id="3.30.590.50:FF:000002">
    <property type="entry name" value="Glutamate--cysteine ligase catalytic subunit"/>
    <property type="match status" value="1"/>
</dbReference>
<evidence type="ECO:0000256" key="10">
    <source>
        <dbReference type="ARBA" id="ARBA00032122"/>
    </source>
</evidence>
<dbReference type="EMBL" id="JAACXV010013955">
    <property type="protein sequence ID" value="KAF7271477.1"/>
    <property type="molecule type" value="Genomic_DNA"/>
</dbReference>
<dbReference type="GO" id="GO:0005524">
    <property type="term" value="F:ATP binding"/>
    <property type="evidence" value="ECO:0007669"/>
    <property type="project" value="UniProtKB-UniRule"/>
</dbReference>
<evidence type="ECO:0000256" key="5">
    <source>
        <dbReference type="ARBA" id="ARBA00022598"/>
    </source>
</evidence>
<keyword evidence="13" id="KW-1185">Reference proteome</keyword>
<dbReference type="OrthoDB" id="7939818at2759"/>
<dbReference type="UniPathway" id="UPA00142">
    <property type="reaction ID" value="UER00209"/>
</dbReference>
<evidence type="ECO:0000256" key="6">
    <source>
        <dbReference type="ARBA" id="ARBA00022684"/>
    </source>
</evidence>
<keyword evidence="5 11" id="KW-0436">Ligase</keyword>
<evidence type="ECO:0000256" key="4">
    <source>
        <dbReference type="ARBA" id="ARBA00014618"/>
    </source>
</evidence>
<evidence type="ECO:0000256" key="8">
    <source>
        <dbReference type="ARBA" id="ARBA00022840"/>
    </source>
</evidence>
<keyword evidence="6 11" id="KW-0317">Glutathione biosynthesis</keyword>
<dbReference type="Gene3D" id="3.30.590.50">
    <property type="match status" value="2"/>
</dbReference>
<evidence type="ECO:0000313" key="12">
    <source>
        <dbReference type="EMBL" id="KAF7271477.1"/>
    </source>
</evidence>
<dbReference type="GO" id="GO:0017109">
    <property type="term" value="C:glutamate-cysteine ligase complex"/>
    <property type="evidence" value="ECO:0007669"/>
    <property type="project" value="TreeGrafter"/>
</dbReference>
<dbReference type="PANTHER" id="PTHR11164:SF0">
    <property type="entry name" value="GLUTAMATE--CYSTEINE LIGASE CATALYTIC SUBUNIT"/>
    <property type="match status" value="1"/>
</dbReference>
<dbReference type="GO" id="GO:0006750">
    <property type="term" value="P:glutathione biosynthetic process"/>
    <property type="evidence" value="ECO:0007669"/>
    <property type="project" value="UniProtKB-UniRule"/>
</dbReference>
<evidence type="ECO:0000256" key="11">
    <source>
        <dbReference type="RuleBase" id="RU367135"/>
    </source>
</evidence>
<accession>A0A834I2W3</accession>
<dbReference type="EC" id="6.3.2.2" evidence="3 11"/>
<dbReference type="FunFam" id="1.10.8.960:FF:000001">
    <property type="entry name" value="Glutamate--cysteine ligase catalytic subunit"/>
    <property type="match status" value="1"/>
</dbReference>
<evidence type="ECO:0000256" key="1">
    <source>
        <dbReference type="ARBA" id="ARBA00005006"/>
    </source>
</evidence>
<reference evidence="12" key="1">
    <citation type="submission" date="2020-08" db="EMBL/GenBank/DDBJ databases">
        <title>Genome sequencing and assembly of the red palm weevil Rhynchophorus ferrugineus.</title>
        <authorList>
            <person name="Dias G.B."/>
            <person name="Bergman C.M."/>
            <person name="Manee M."/>
        </authorList>
    </citation>
    <scope>NUCLEOTIDE SEQUENCE</scope>
    <source>
        <strain evidence="12">AA-2017</strain>
        <tissue evidence="12">Whole larva</tissue>
    </source>
</reference>